<reference evidence="2 3" key="1">
    <citation type="submission" date="2020-03" db="EMBL/GenBank/DDBJ databases">
        <title>WGS of the type strain of Planosporangium spp.</title>
        <authorList>
            <person name="Thawai C."/>
        </authorList>
    </citation>
    <scope>NUCLEOTIDE SEQUENCE [LARGE SCALE GENOMIC DNA]</scope>
    <source>
        <strain evidence="2 3">TBRC 5610</strain>
    </source>
</reference>
<evidence type="ECO:0000256" key="1">
    <source>
        <dbReference type="SAM" id="SignalP"/>
    </source>
</evidence>
<name>A0ABX0XZN9_9ACTN</name>
<dbReference type="PROSITE" id="PS51318">
    <property type="entry name" value="TAT"/>
    <property type="match status" value="1"/>
</dbReference>
<organism evidence="2 3">
    <name type="scientific">Planosporangium thailandense</name>
    <dbReference type="NCBI Taxonomy" id="765197"/>
    <lineage>
        <taxon>Bacteria</taxon>
        <taxon>Bacillati</taxon>
        <taxon>Actinomycetota</taxon>
        <taxon>Actinomycetes</taxon>
        <taxon>Micromonosporales</taxon>
        <taxon>Micromonosporaceae</taxon>
        <taxon>Planosporangium</taxon>
    </lineage>
</organism>
<evidence type="ECO:0000313" key="3">
    <source>
        <dbReference type="Proteomes" id="UP000722989"/>
    </source>
</evidence>
<dbReference type="EMBL" id="JAATVY010000007">
    <property type="protein sequence ID" value="NJC70624.1"/>
    <property type="molecule type" value="Genomic_DNA"/>
</dbReference>
<protein>
    <recommendedName>
        <fullName evidence="4">Secreted protein</fullName>
    </recommendedName>
</protein>
<keyword evidence="3" id="KW-1185">Reference proteome</keyword>
<dbReference type="InterPro" id="IPR006311">
    <property type="entry name" value="TAT_signal"/>
</dbReference>
<evidence type="ECO:0000313" key="2">
    <source>
        <dbReference type="EMBL" id="NJC70624.1"/>
    </source>
</evidence>
<dbReference type="Proteomes" id="UP000722989">
    <property type="component" value="Unassembled WGS sequence"/>
</dbReference>
<proteinExistence type="predicted"/>
<gene>
    <name evidence="2" type="ORF">HC031_13005</name>
</gene>
<dbReference type="RefSeq" id="WP_167925526.1">
    <property type="nucleotide sequence ID" value="NZ_JAATVY010000007.1"/>
</dbReference>
<accession>A0ABX0XZN9</accession>
<feature type="chain" id="PRO_5045382029" description="Secreted protein" evidence="1">
    <location>
        <begin position="33"/>
        <end position="150"/>
    </location>
</feature>
<feature type="signal peptide" evidence="1">
    <location>
        <begin position="1"/>
        <end position="32"/>
    </location>
</feature>
<keyword evidence="1" id="KW-0732">Signal</keyword>
<comment type="caution">
    <text evidence="2">The sequence shown here is derived from an EMBL/GenBank/DDBJ whole genome shotgun (WGS) entry which is preliminary data.</text>
</comment>
<evidence type="ECO:0008006" key="4">
    <source>
        <dbReference type="Google" id="ProtNLM"/>
    </source>
</evidence>
<sequence>MNHNIRRLMTAAGGTALVLAGLAGATAGPAAAAAGSAATPQVAPGNADTVVTVDPSPGLGIFSATGCHGTTCIFVNGKGLRVNYATVTNKKGNPVGRGMISSNWDGRTHVGPVLHKNESWRFDYNRIMNNGNKVCGSIEGRDVACVTIHR</sequence>